<keyword evidence="1" id="KW-0812">Transmembrane</keyword>
<dbReference type="OrthoDB" id="1929706at2"/>
<organism evidence="2 3">
    <name type="scientific">Roseburia faecis</name>
    <dbReference type="NCBI Taxonomy" id="301302"/>
    <lineage>
        <taxon>Bacteria</taxon>
        <taxon>Bacillati</taxon>
        <taxon>Bacillota</taxon>
        <taxon>Clostridia</taxon>
        <taxon>Lachnospirales</taxon>
        <taxon>Lachnospiraceae</taxon>
        <taxon>Roseburia</taxon>
    </lineage>
</organism>
<dbReference type="STRING" id="301302.ERS852420_01650"/>
<dbReference type="AlphaFoldDB" id="A0A0M6WW56"/>
<evidence type="ECO:0000313" key="2">
    <source>
        <dbReference type="EMBL" id="CRL41033.1"/>
    </source>
</evidence>
<evidence type="ECO:0000313" key="3">
    <source>
        <dbReference type="Proteomes" id="UP000049979"/>
    </source>
</evidence>
<sequence length="161" mass="18266">MKGFCLFSGSKVTNNEEFRKQLQAKNKCLLGLILLGIISAAAAYYMEFSGKMKVDDYMLGVYCGIGVGLICSGIVFLIRNKRLMKDEEKLKEARLQVTDERNIEIGSRALRMAAFVLLIVMYFAFLFGGLYDPMISKLMSCMICLFLIVYAIAWRVLNKHM</sequence>
<dbReference type="Proteomes" id="UP000049979">
    <property type="component" value="Unassembled WGS sequence"/>
</dbReference>
<feature type="transmembrane region" description="Helical" evidence="1">
    <location>
        <begin position="28"/>
        <end position="45"/>
    </location>
</feature>
<feature type="transmembrane region" description="Helical" evidence="1">
    <location>
        <begin position="109"/>
        <end position="131"/>
    </location>
</feature>
<accession>A0A0M6WW56</accession>
<keyword evidence="3" id="KW-1185">Reference proteome</keyword>
<name>A0A0M6WW56_9FIRM</name>
<keyword evidence="1" id="KW-0472">Membrane</keyword>
<gene>
    <name evidence="2" type="ORF">M72_11431</name>
</gene>
<dbReference type="EMBL" id="CVRR01000037">
    <property type="protein sequence ID" value="CRL41033.1"/>
    <property type="molecule type" value="Genomic_DNA"/>
</dbReference>
<evidence type="ECO:0008006" key="4">
    <source>
        <dbReference type="Google" id="ProtNLM"/>
    </source>
</evidence>
<dbReference type="RefSeq" id="WP_055068377.1">
    <property type="nucleotide sequence ID" value="NZ_CP173697.1"/>
</dbReference>
<feature type="transmembrane region" description="Helical" evidence="1">
    <location>
        <begin position="57"/>
        <end position="78"/>
    </location>
</feature>
<proteinExistence type="predicted"/>
<keyword evidence="1" id="KW-1133">Transmembrane helix</keyword>
<reference evidence="3" key="1">
    <citation type="submission" date="2015-05" db="EMBL/GenBank/DDBJ databases">
        <authorList>
            <consortium name="Pathogen Informatics"/>
        </authorList>
    </citation>
    <scope>NUCLEOTIDE SEQUENCE [LARGE SCALE GENOMIC DNA]</scope>
    <source>
        <strain evidence="3">M72</strain>
    </source>
</reference>
<feature type="transmembrane region" description="Helical" evidence="1">
    <location>
        <begin position="137"/>
        <end position="157"/>
    </location>
</feature>
<protein>
    <recommendedName>
        <fullName evidence="4">DUF2178 domain-containing protein</fullName>
    </recommendedName>
</protein>
<evidence type="ECO:0000256" key="1">
    <source>
        <dbReference type="SAM" id="Phobius"/>
    </source>
</evidence>